<organism>
    <name type="scientific">Branchiostoma floridae</name>
    <name type="common">Florida lancelet</name>
    <name type="synonym">Amphioxus</name>
    <dbReference type="NCBI Taxonomy" id="7739"/>
    <lineage>
        <taxon>Eukaryota</taxon>
        <taxon>Metazoa</taxon>
        <taxon>Chordata</taxon>
        <taxon>Cephalochordata</taxon>
        <taxon>Leptocardii</taxon>
        <taxon>Amphioxiformes</taxon>
        <taxon>Branchiostomatidae</taxon>
        <taxon>Branchiostoma</taxon>
    </lineage>
</organism>
<accession>C3Z956</accession>
<dbReference type="STRING" id="7739.C3Z956"/>
<evidence type="ECO:0000313" key="2">
    <source>
        <dbReference type="EMBL" id="EEN50968.1"/>
    </source>
</evidence>
<sequence length="330" mass="37198">MGRGWKFAVLLVLSAGWITLLTPMMTTWNFQDKIPTPMPKRVFVANGTTLGPATPGKVTPPSLDQVTCPSKTKIVVLNRDRLFRQGDVLEVRVTARDAEGRPKAHGGDFFRARLIGNLTLQESSAGDVTDHDNGSYTVQFPLYWVGGVSAIPPFASVVLKSASNTEWNVAAHFRFHHVPIEKQNPYPFFNLSYAADQLDAIQGGPNTVVVLSLWAHFTAEPLDMTRSRLHAIRHAIHRLQRRDPGTHVFIRTGTTREHTGQSLIHYLLGSDWLAYQITEEIREIFREDRDVVVLDFWDMTVCQWGRDNVHPDQTVVDNELNMLLSHVCPK</sequence>
<name>C3Z956_BRAFL</name>
<dbReference type="InParanoid" id="C3Z956"/>
<gene>
    <name evidence="2" type="ORF">BRAFLDRAFT_103710</name>
</gene>
<dbReference type="InterPro" id="IPR013783">
    <property type="entry name" value="Ig-like_fold"/>
</dbReference>
<dbReference type="PANTHER" id="PTHR16165:SF5">
    <property type="entry name" value="NXPE FAMILY MEMBER 3"/>
    <property type="match status" value="1"/>
</dbReference>
<protein>
    <recommendedName>
        <fullName evidence="1">NXPE C-terminal domain-containing protein</fullName>
    </recommendedName>
</protein>
<dbReference type="PANTHER" id="PTHR16165">
    <property type="entry name" value="NXPE FAMILY MEMBER"/>
    <property type="match status" value="1"/>
</dbReference>
<dbReference type="Pfam" id="PF24536">
    <property type="entry name" value="NXPE4_C"/>
    <property type="match status" value="1"/>
</dbReference>
<evidence type="ECO:0000259" key="1">
    <source>
        <dbReference type="Pfam" id="PF24536"/>
    </source>
</evidence>
<dbReference type="AlphaFoldDB" id="C3Z956"/>
<dbReference type="Gene3D" id="2.60.40.10">
    <property type="entry name" value="Immunoglobulins"/>
    <property type="match status" value="1"/>
</dbReference>
<dbReference type="EMBL" id="GG666598">
    <property type="protein sequence ID" value="EEN50968.1"/>
    <property type="molecule type" value="Genomic_DNA"/>
</dbReference>
<feature type="domain" description="NXPE C-terminal" evidence="1">
    <location>
        <begin position="161"/>
        <end position="328"/>
    </location>
</feature>
<reference evidence="2" key="1">
    <citation type="journal article" date="2008" name="Nature">
        <title>The amphioxus genome and the evolution of the chordate karyotype.</title>
        <authorList>
            <consortium name="US DOE Joint Genome Institute (JGI-PGF)"/>
            <person name="Putnam N.H."/>
            <person name="Butts T."/>
            <person name="Ferrier D.E.K."/>
            <person name="Furlong R.F."/>
            <person name="Hellsten U."/>
            <person name="Kawashima T."/>
            <person name="Robinson-Rechavi M."/>
            <person name="Shoguchi E."/>
            <person name="Terry A."/>
            <person name="Yu J.-K."/>
            <person name="Benito-Gutierrez E.L."/>
            <person name="Dubchak I."/>
            <person name="Garcia-Fernandez J."/>
            <person name="Gibson-Brown J.J."/>
            <person name="Grigoriev I.V."/>
            <person name="Horton A.C."/>
            <person name="de Jong P.J."/>
            <person name="Jurka J."/>
            <person name="Kapitonov V.V."/>
            <person name="Kohara Y."/>
            <person name="Kuroki Y."/>
            <person name="Lindquist E."/>
            <person name="Lucas S."/>
            <person name="Osoegawa K."/>
            <person name="Pennacchio L.A."/>
            <person name="Salamov A.A."/>
            <person name="Satou Y."/>
            <person name="Sauka-Spengler T."/>
            <person name="Schmutz J."/>
            <person name="Shin-I T."/>
            <person name="Toyoda A."/>
            <person name="Bronner-Fraser M."/>
            <person name="Fujiyama A."/>
            <person name="Holland L.Z."/>
            <person name="Holland P.W.H."/>
            <person name="Satoh N."/>
            <person name="Rokhsar D.S."/>
        </authorList>
    </citation>
    <scope>NUCLEOTIDE SEQUENCE [LARGE SCALE GENOMIC DNA]</scope>
    <source>
        <strain evidence="2">S238N-H82</strain>
        <tissue evidence="2">Testes</tissue>
    </source>
</reference>
<proteinExistence type="predicted"/>
<dbReference type="InterPro" id="IPR057106">
    <property type="entry name" value="NXPE4_C"/>
</dbReference>